<evidence type="ECO:0000259" key="1">
    <source>
        <dbReference type="Pfam" id="PF09353"/>
    </source>
</evidence>
<feature type="domain" description="DUF1995" evidence="1">
    <location>
        <begin position="3"/>
        <end position="202"/>
    </location>
</feature>
<comment type="caution">
    <text evidence="2">The sequence shown here is derived from an EMBL/GenBank/DDBJ whole genome shotgun (WGS) entry which is preliminary data.</text>
</comment>
<dbReference type="RefSeq" id="WP_323304682.1">
    <property type="nucleotide sequence ID" value="NZ_JAYGHX010000002.1"/>
</dbReference>
<gene>
    <name evidence="2" type="ORF">VB738_04895</name>
</gene>
<organism evidence="2 3">
    <name type="scientific">Cyanobium gracile UHCC 0139</name>
    <dbReference type="NCBI Taxonomy" id="3110308"/>
    <lineage>
        <taxon>Bacteria</taxon>
        <taxon>Bacillati</taxon>
        <taxon>Cyanobacteriota</taxon>
        <taxon>Cyanophyceae</taxon>
        <taxon>Synechococcales</taxon>
        <taxon>Prochlorococcaceae</taxon>
        <taxon>Cyanobium</taxon>
    </lineage>
</organism>
<accession>A0ABU5RS80</accession>
<dbReference type="InterPro" id="IPR053021">
    <property type="entry name" value="Chloroplast_ADK"/>
</dbReference>
<proteinExistence type="predicted"/>
<dbReference type="InterPro" id="IPR018962">
    <property type="entry name" value="DUF1995"/>
</dbReference>
<keyword evidence="3" id="KW-1185">Reference proteome</keyword>
<evidence type="ECO:0000313" key="3">
    <source>
        <dbReference type="Proteomes" id="UP001304461"/>
    </source>
</evidence>
<dbReference type="Pfam" id="PF09353">
    <property type="entry name" value="DUF1995"/>
    <property type="match status" value="1"/>
</dbReference>
<reference evidence="2 3" key="1">
    <citation type="submission" date="2023-12" db="EMBL/GenBank/DDBJ databases">
        <title>Baltic Sea Cyanobacteria.</title>
        <authorList>
            <person name="Delbaje E."/>
            <person name="Fewer D.P."/>
            <person name="Shishido T.K."/>
        </authorList>
    </citation>
    <scope>NUCLEOTIDE SEQUENCE [LARGE SCALE GENOMIC DNA]</scope>
    <source>
        <strain evidence="2 3">UHCC 0139</strain>
    </source>
</reference>
<evidence type="ECO:0000313" key="2">
    <source>
        <dbReference type="EMBL" id="MEA5390597.1"/>
    </source>
</evidence>
<dbReference type="PANTHER" id="PTHR35509:SF1">
    <property type="entry name" value="DOMAIN PROTEIN, PUTATIVE (DUF1995)-RELATED"/>
    <property type="match status" value="1"/>
</dbReference>
<dbReference type="Proteomes" id="UP001304461">
    <property type="component" value="Unassembled WGS sequence"/>
</dbReference>
<protein>
    <submittedName>
        <fullName evidence="2">DUF1995 family protein</fullName>
    </submittedName>
</protein>
<dbReference type="EMBL" id="JAYGHX010000002">
    <property type="protein sequence ID" value="MEA5390597.1"/>
    <property type="molecule type" value="Genomic_DNA"/>
</dbReference>
<name>A0ABU5RS80_9CYAN</name>
<sequence length="229" mass="24798">MLPADLRTAEAEALEALQAALAAGSGGRWTVEFRFEGLRLLPVVLRLLDGLMAERPGVRLLFPDAGATALARRDAPALAEHIGSFSDQRRRQQEEASNGVLLMVGASQAEYELVEEVCGRHGDAVVLINPALEDAAVGIGSVARQRRRGFLAGWRAAYALLPKADRALRVAYPGEWELYRLDPDGFRLAGSFEQKPDAEQQDLALSGRQEAGLGGNLRALGQMIEDLQN</sequence>
<dbReference type="PANTHER" id="PTHR35509">
    <property type="entry name" value="DOMAIN PROTEIN, PUTATIVE (DUF1995)-RELATED"/>
    <property type="match status" value="1"/>
</dbReference>